<proteinExistence type="predicted"/>
<dbReference type="AlphaFoldDB" id="A0A6N4V418"/>
<dbReference type="EMBL" id="AP022566">
    <property type="protein sequence ID" value="BBX30614.1"/>
    <property type="molecule type" value="Genomic_DNA"/>
</dbReference>
<organism evidence="1 2">
    <name type="scientific">Mycolicibacterium alvei</name>
    <dbReference type="NCBI Taxonomy" id="67081"/>
    <lineage>
        <taxon>Bacteria</taxon>
        <taxon>Bacillati</taxon>
        <taxon>Actinomycetota</taxon>
        <taxon>Actinomycetes</taxon>
        <taxon>Mycobacteriales</taxon>
        <taxon>Mycobacteriaceae</taxon>
        <taxon>Mycolicibacterium</taxon>
    </lineage>
</organism>
<keyword evidence="2" id="KW-1185">Reference proteome</keyword>
<dbReference type="RefSeq" id="WP_234790496.1">
    <property type="nucleotide sequence ID" value="NZ_AP022566.1"/>
</dbReference>
<name>A0A6N4V418_9MYCO</name>
<protein>
    <submittedName>
        <fullName evidence="1">Uncharacterized protein</fullName>
    </submittedName>
</protein>
<evidence type="ECO:0000313" key="2">
    <source>
        <dbReference type="Proteomes" id="UP000466906"/>
    </source>
</evidence>
<evidence type="ECO:0000313" key="1">
    <source>
        <dbReference type="EMBL" id="BBX30614.1"/>
    </source>
</evidence>
<sequence>MTNARDKEIGMAADEPVSLQPKRGMQFTHSSFRRLLPDGTQPFAVMKVTAVRRGEVFYTYADDPTNKGSFRMPIGNWIKRYGRAER</sequence>
<gene>
    <name evidence="1" type="ORF">MALV_57390</name>
</gene>
<dbReference type="KEGG" id="malv:MALV_57390"/>
<geneLocation type="plasmid" evidence="1 2">
    <name>pJCM12272</name>
</geneLocation>
<dbReference type="Proteomes" id="UP000466906">
    <property type="component" value="Plasmid pJCM12272"/>
</dbReference>
<accession>A0A6N4V418</accession>
<keyword evidence="1" id="KW-0614">Plasmid</keyword>
<reference evidence="1 2" key="1">
    <citation type="journal article" date="2019" name="Emerg. Microbes Infect.">
        <title>Comprehensive subspecies identification of 175 nontuberculous mycobacteria species based on 7547 genomic profiles.</title>
        <authorList>
            <person name="Matsumoto Y."/>
            <person name="Kinjo T."/>
            <person name="Motooka D."/>
            <person name="Nabeya D."/>
            <person name="Jung N."/>
            <person name="Uechi K."/>
            <person name="Horii T."/>
            <person name="Iida T."/>
            <person name="Fujita J."/>
            <person name="Nakamura S."/>
        </authorList>
    </citation>
    <scope>NUCLEOTIDE SEQUENCE [LARGE SCALE GENOMIC DNA]</scope>
    <source>
        <strain evidence="1 2">JCM 12272</strain>
        <plasmid evidence="1">pJCM12272</plasmid>
    </source>
</reference>